<dbReference type="GO" id="GO:0004930">
    <property type="term" value="F:G protein-coupled receptor activity"/>
    <property type="evidence" value="ECO:0007669"/>
    <property type="project" value="UniProtKB-KW"/>
</dbReference>
<protein>
    <recommendedName>
        <fullName evidence="12">Taste receptor type 2</fullName>
    </recommendedName>
</protein>
<feature type="transmembrane region" description="Helical" evidence="9">
    <location>
        <begin position="159"/>
        <end position="187"/>
    </location>
</feature>
<evidence type="ECO:0000313" key="10">
    <source>
        <dbReference type="Ensembl" id="ENSGWIP00000052828.1"/>
    </source>
</evidence>
<evidence type="ECO:0000256" key="9">
    <source>
        <dbReference type="SAM" id="Phobius"/>
    </source>
</evidence>
<keyword evidence="6 9" id="KW-0472">Membrane</keyword>
<evidence type="ECO:0008006" key="12">
    <source>
        <dbReference type="Google" id="ProtNLM"/>
    </source>
</evidence>
<proteinExistence type="predicted"/>
<keyword evidence="11" id="KW-1185">Reference proteome</keyword>
<reference evidence="10" key="1">
    <citation type="submission" date="2020-06" db="EMBL/GenBank/DDBJ databases">
        <authorList>
            <consortium name="Wellcome Sanger Institute Data Sharing"/>
        </authorList>
    </citation>
    <scope>NUCLEOTIDE SEQUENCE [LARGE SCALE GENOMIC DNA]</scope>
</reference>
<organism evidence="10 11">
    <name type="scientific">Gouania willdenowi</name>
    <name type="common">Blunt-snouted clingfish</name>
    <name type="synonym">Lepadogaster willdenowi</name>
    <dbReference type="NCBI Taxonomy" id="441366"/>
    <lineage>
        <taxon>Eukaryota</taxon>
        <taxon>Metazoa</taxon>
        <taxon>Chordata</taxon>
        <taxon>Craniata</taxon>
        <taxon>Vertebrata</taxon>
        <taxon>Euteleostomi</taxon>
        <taxon>Actinopterygii</taxon>
        <taxon>Neopterygii</taxon>
        <taxon>Teleostei</taxon>
        <taxon>Neoteleostei</taxon>
        <taxon>Acanthomorphata</taxon>
        <taxon>Ovalentaria</taxon>
        <taxon>Blenniimorphae</taxon>
        <taxon>Blenniiformes</taxon>
        <taxon>Gobiesocoidei</taxon>
        <taxon>Gobiesocidae</taxon>
        <taxon>Gobiesocinae</taxon>
        <taxon>Gouania</taxon>
    </lineage>
</organism>
<accession>A0A8C5I2W4</accession>
<evidence type="ECO:0000256" key="1">
    <source>
        <dbReference type="ARBA" id="ARBA00004141"/>
    </source>
</evidence>
<name>A0A8C5I2W4_GOUWI</name>
<keyword evidence="8" id="KW-0807">Transducer</keyword>
<reference evidence="10" key="3">
    <citation type="submission" date="2025-09" db="UniProtKB">
        <authorList>
            <consortium name="Ensembl"/>
        </authorList>
    </citation>
    <scope>IDENTIFICATION</scope>
</reference>
<dbReference type="Ensembl" id="ENSGWIT00000056994.1">
    <property type="protein sequence ID" value="ENSGWIP00000052828.1"/>
    <property type="gene ID" value="ENSGWIG00000025451.1"/>
</dbReference>
<sequence>MMVSSFSTAHYLVKHIRNLAKSTSRLTSPKIQSQIRVTIAGVLQGLLYLFYYIFYLTDILSFIFQPRFCFSSGVLITVTTFVLLGYLVFLTIMHGVTMITWHSTYSRKMSASNIAWVLLVLYTNCCMTCHVWLNFCYYSSIVPAKGVLMVWTKKNLKSVIYVLLIGDTMLYLVNGVLNVTTFGTLFSKTNNQSVAGLNDRMTYTFDVFTVIIQLYLFLCMLIMIVSIFSTAHYLGKHIRNIAKSASRLTSPKMKCQIRIAVAGLVEGLFYLLYYIYYVTNTFIVKFHPEAISASHIIRTIMAYLHILFACNANRQTCVLYNIVENLSLQRATLWKCHFFALYLLTVLHI</sequence>
<evidence type="ECO:0000256" key="5">
    <source>
        <dbReference type="ARBA" id="ARBA00023040"/>
    </source>
</evidence>
<keyword evidence="5" id="KW-0297">G-protein coupled receptor</keyword>
<feature type="transmembrane region" description="Helical" evidence="9">
    <location>
        <begin position="35"/>
        <end position="56"/>
    </location>
</feature>
<evidence type="ECO:0000256" key="2">
    <source>
        <dbReference type="ARBA" id="ARBA00022606"/>
    </source>
</evidence>
<keyword evidence="7" id="KW-0675">Receptor</keyword>
<feature type="transmembrane region" description="Helical" evidence="9">
    <location>
        <begin position="114"/>
        <end position="138"/>
    </location>
</feature>
<dbReference type="AlphaFoldDB" id="A0A8C5I2W4"/>
<feature type="transmembrane region" description="Helical" evidence="9">
    <location>
        <begin position="207"/>
        <end position="234"/>
    </location>
</feature>
<dbReference type="PANTHER" id="PTHR11394">
    <property type="entry name" value="TASTE RECEPTOR TYPE 2"/>
    <property type="match status" value="1"/>
</dbReference>
<evidence type="ECO:0000256" key="7">
    <source>
        <dbReference type="ARBA" id="ARBA00023170"/>
    </source>
</evidence>
<comment type="subcellular location">
    <subcellularLocation>
        <location evidence="1">Membrane</location>
        <topology evidence="1">Multi-pass membrane protein</topology>
    </subcellularLocation>
</comment>
<evidence type="ECO:0000256" key="8">
    <source>
        <dbReference type="ARBA" id="ARBA00023224"/>
    </source>
</evidence>
<feature type="transmembrane region" description="Helical" evidence="9">
    <location>
        <begin position="68"/>
        <end position="94"/>
    </location>
</feature>
<dbReference type="PANTHER" id="PTHR11394:SF47">
    <property type="entry name" value="TASTE RECEPTOR TYPE 2 MEMBER 40"/>
    <property type="match status" value="1"/>
</dbReference>
<evidence type="ECO:0000256" key="4">
    <source>
        <dbReference type="ARBA" id="ARBA00022989"/>
    </source>
</evidence>
<dbReference type="Proteomes" id="UP000694680">
    <property type="component" value="Chromosome 21"/>
</dbReference>
<evidence type="ECO:0000256" key="6">
    <source>
        <dbReference type="ARBA" id="ARBA00023136"/>
    </source>
</evidence>
<keyword evidence="2" id="KW-0716">Sensory transduction</keyword>
<dbReference type="GO" id="GO:0016020">
    <property type="term" value="C:membrane"/>
    <property type="evidence" value="ECO:0007669"/>
    <property type="project" value="UniProtKB-SubCell"/>
</dbReference>
<reference evidence="10" key="2">
    <citation type="submission" date="2025-08" db="UniProtKB">
        <authorList>
            <consortium name="Ensembl"/>
        </authorList>
    </citation>
    <scope>IDENTIFICATION</scope>
</reference>
<keyword evidence="4 9" id="KW-1133">Transmembrane helix</keyword>
<keyword evidence="3 9" id="KW-0812">Transmembrane</keyword>
<evidence type="ECO:0000313" key="11">
    <source>
        <dbReference type="Proteomes" id="UP000694680"/>
    </source>
</evidence>
<evidence type="ECO:0000256" key="3">
    <source>
        <dbReference type="ARBA" id="ARBA00022692"/>
    </source>
</evidence>
<feature type="transmembrane region" description="Helical" evidence="9">
    <location>
        <begin position="255"/>
        <end position="276"/>
    </location>
</feature>
<dbReference type="GO" id="GO:0033038">
    <property type="term" value="F:bitter taste receptor activity"/>
    <property type="evidence" value="ECO:0007669"/>
    <property type="project" value="TreeGrafter"/>
</dbReference>